<dbReference type="SMART" id="SM00484">
    <property type="entry name" value="XPGI"/>
    <property type="match status" value="1"/>
</dbReference>
<evidence type="ECO:0000259" key="8">
    <source>
        <dbReference type="SMART" id="SM00484"/>
    </source>
</evidence>
<organism evidence="10 11">
    <name type="scientific">Microbotryum saponariae</name>
    <dbReference type="NCBI Taxonomy" id="289078"/>
    <lineage>
        <taxon>Eukaryota</taxon>
        <taxon>Fungi</taxon>
        <taxon>Dikarya</taxon>
        <taxon>Basidiomycota</taxon>
        <taxon>Pucciniomycotina</taxon>
        <taxon>Microbotryomycetes</taxon>
        <taxon>Microbotryales</taxon>
        <taxon>Microbotryaceae</taxon>
        <taxon>Microbotryum</taxon>
    </lineage>
</organism>
<dbReference type="SMART" id="SM00485">
    <property type="entry name" value="XPGN"/>
    <property type="match status" value="1"/>
</dbReference>
<dbReference type="Gene3D" id="1.10.150.20">
    <property type="entry name" value="5' to 3' exonuclease, C-terminal subdomain"/>
    <property type="match status" value="1"/>
</dbReference>
<evidence type="ECO:0000256" key="4">
    <source>
        <dbReference type="ARBA" id="ARBA00022759"/>
    </source>
</evidence>
<gene>
    <name evidence="10" type="ORF">BZ3500_MVSOF-1268-A1-R1_CHR3-1G05489</name>
</gene>
<keyword evidence="5" id="KW-0378">Hydrolase</keyword>
<sequence length="722" mass="79524">MSVHCARVNAPSSCCALEFPLDLARPEDPTSTTRLLLTFSPLPSSTRGIKDLATTLTKHAPQAITPLRSLSHLQGQTVAIDASVLTSKLHFSRPTQAHPPQSSPSPSEAETVSRTRIVQGWYTFLRALSKAGIKPIVVFDGPTRLPAKANENKRRLEARELQKGRSGVEWNRGERLRETLEGWRSVGERDWQEIRKRFRETVLKGVGQGRVVVTEQAAWVSDSASDPLSTGALEPPQPAAEPLATLLVTPPPPPRETVQTEAERTVVDVQEDDVELPQEDDVEFEEEEESSSVSDSAASNPLSTGILKSAPHPTSDHPSTLLRPPPPPLPDAVLTTVLSLAELHARFQADATNTLYSKNQTLVTEAERRWYDSILVEERNAEDVDVVDEEVLPHRSTGVDTDVLESILRQSNELERSHRTRAEAVPWQASEDVLDLIRSLGIPYLKPSPTSPYEAEALCASLYHARIASLVISEDTDVIVYQAPLLRRVNSAGQNPANTDGDGEVASSKGMSVWDAEKAREGLGLSREEMIDFALLCGSDFTERIPQLGPARALELIRKYGSIEAILNSQTRYLPSDPSTYLLSVAAARQIFNDIPPLTSEDYLTLIGRDATLDATLDDGENEVLQKWGIKGGVLKFDGMGWPTVEEVNDREAEGEGEWFLWEEDGEVVAFEEGDWEVNEEEVEVDGDVGEEVPVVKLVVGQDQEEVMARIVDEIEIDDESV</sequence>
<accession>A0A2X0LHM5</accession>
<keyword evidence="6" id="KW-0460">Magnesium</keyword>
<feature type="domain" description="XPG N-terminal" evidence="9">
    <location>
        <begin position="48"/>
        <end position="162"/>
    </location>
</feature>
<feature type="region of interest" description="Disordered" evidence="7">
    <location>
        <begin position="491"/>
        <end position="511"/>
    </location>
</feature>
<dbReference type="SUPFAM" id="SSF47807">
    <property type="entry name" value="5' to 3' exonuclease, C-terminal subdomain"/>
    <property type="match status" value="1"/>
</dbReference>
<proteinExistence type="predicted"/>
<evidence type="ECO:0000256" key="3">
    <source>
        <dbReference type="ARBA" id="ARBA00022723"/>
    </source>
</evidence>
<dbReference type="PANTHER" id="PTHR11081:SF9">
    <property type="entry name" value="FLAP ENDONUCLEASE 1"/>
    <property type="match status" value="1"/>
</dbReference>
<dbReference type="InterPro" id="IPR029060">
    <property type="entry name" value="PIN-like_dom_sf"/>
</dbReference>
<dbReference type="Proteomes" id="UP000249723">
    <property type="component" value="Unassembled WGS sequence"/>
</dbReference>
<reference evidence="11" key="1">
    <citation type="submission" date="2016-10" db="EMBL/GenBank/DDBJ databases">
        <authorList>
            <person name="Jeantristanb JTB J.-T."/>
            <person name="Ricardo R."/>
        </authorList>
    </citation>
    <scope>NUCLEOTIDE SEQUENCE [LARGE SCALE GENOMIC DNA]</scope>
</reference>
<keyword evidence="11" id="KW-1185">Reference proteome</keyword>
<dbReference type="InterPro" id="IPR006086">
    <property type="entry name" value="XPG-I_dom"/>
</dbReference>
<dbReference type="SMART" id="SM00279">
    <property type="entry name" value="HhH2"/>
    <property type="match status" value="1"/>
</dbReference>
<evidence type="ECO:0000256" key="6">
    <source>
        <dbReference type="ARBA" id="ARBA00022842"/>
    </source>
</evidence>
<dbReference type="GO" id="GO:0006281">
    <property type="term" value="P:DNA repair"/>
    <property type="evidence" value="ECO:0007669"/>
    <property type="project" value="UniProtKB-ARBA"/>
</dbReference>
<dbReference type="STRING" id="289078.A0A2X0LHM5"/>
<dbReference type="GO" id="GO:0017108">
    <property type="term" value="F:5'-flap endonuclease activity"/>
    <property type="evidence" value="ECO:0007669"/>
    <property type="project" value="TreeGrafter"/>
</dbReference>
<dbReference type="Pfam" id="PF00867">
    <property type="entry name" value="XPG_I"/>
    <property type="match status" value="1"/>
</dbReference>
<feature type="region of interest" description="Disordered" evidence="7">
    <location>
        <begin position="244"/>
        <end position="328"/>
    </location>
</feature>
<comment type="cofactor">
    <cofactor evidence="1">
        <name>Mg(2+)</name>
        <dbReference type="ChEBI" id="CHEBI:18420"/>
    </cofactor>
</comment>
<dbReference type="InterPro" id="IPR006084">
    <property type="entry name" value="XPG/Rad2"/>
</dbReference>
<dbReference type="Pfam" id="PF00752">
    <property type="entry name" value="XPG_N"/>
    <property type="match status" value="1"/>
</dbReference>
<evidence type="ECO:0000313" key="11">
    <source>
        <dbReference type="Proteomes" id="UP000249723"/>
    </source>
</evidence>
<feature type="region of interest" description="Disordered" evidence="7">
    <location>
        <begin position="91"/>
        <end position="112"/>
    </location>
</feature>
<protein>
    <submittedName>
        <fullName evidence="10">BZ3500_MvSof-1268-A1-R1_Chr3-1g05489 protein</fullName>
    </submittedName>
</protein>
<dbReference type="PRINTS" id="PR00853">
    <property type="entry name" value="XPGRADSUPER"/>
</dbReference>
<dbReference type="InterPro" id="IPR006085">
    <property type="entry name" value="XPG_DNA_repair_N"/>
</dbReference>
<evidence type="ECO:0000259" key="9">
    <source>
        <dbReference type="SMART" id="SM00485"/>
    </source>
</evidence>
<keyword evidence="2" id="KW-0540">Nuclease</keyword>
<evidence type="ECO:0000256" key="7">
    <source>
        <dbReference type="SAM" id="MobiDB-lite"/>
    </source>
</evidence>
<dbReference type="OrthoDB" id="31113at2759"/>
<evidence type="ECO:0000256" key="5">
    <source>
        <dbReference type="ARBA" id="ARBA00022801"/>
    </source>
</evidence>
<dbReference type="PANTHER" id="PTHR11081">
    <property type="entry name" value="FLAP ENDONUCLEASE FAMILY MEMBER"/>
    <property type="match status" value="1"/>
</dbReference>
<feature type="domain" description="XPG-I" evidence="8">
    <location>
        <begin position="438"/>
        <end position="516"/>
    </location>
</feature>
<dbReference type="EMBL" id="FMWP01000096">
    <property type="protein sequence ID" value="SCZ98598.1"/>
    <property type="molecule type" value="Genomic_DNA"/>
</dbReference>
<dbReference type="GO" id="GO:0046872">
    <property type="term" value="F:metal ion binding"/>
    <property type="evidence" value="ECO:0007669"/>
    <property type="project" value="UniProtKB-KW"/>
</dbReference>
<evidence type="ECO:0000256" key="1">
    <source>
        <dbReference type="ARBA" id="ARBA00001946"/>
    </source>
</evidence>
<dbReference type="Gene3D" id="3.40.50.1010">
    <property type="entry name" value="5'-nuclease"/>
    <property type="match status" value="2"/>
</dbReference>
<dbReference type="GO" id="GO:0003677">
    <property type="term" value="F:DNA binding"/>
    <property type="evidence" value="ECO:0007669"/>
    <property type="project" value="InterPro"/>
</dbReference>
<name>A0A2X0LHM5_9BASI</name>
<evidence type="ECO:0000313" key="10">
    <source>
        <dbReference type="EMBL" id="SCZ98598.1"/>
    </source>
</evidence>
<dbReference type="InterPro" id="IPR036279">
    <property type="entry name" value="5-3_exonuclease_C_sf"/>
</dbReference>
<feature type="compositionally biased region" description="Acidic residues" evidence="7">
    <location>
        <begin position="269"/>
        <end position="290"/>
    </location>
</feature>
<dbReference type="SUPFAM" id="SSF88723">
    <property type="entry name" value="PIN domain-like"/>
    <property type="match status" value="1"/>
</dbReference>
<keyword evidence="3" id="KW-0479">Metal-binding</keyword>
<dbReference type="InterPro" id="IPR008918">
    <property type="entry name" value="HhH2"/>
</dbReference>
<dbReference type="AlphaFoldDB" id="A0A2X0LHM5"/>
<keyword evidence="4" id="KW-0255">Endonuclease</keyword>
<evidence type="ECO:0000256" key="2">
    <source>
        <dbReference type="ARBA" id="ARBA00022722"/>
    </source>
</evidence>